<dbReference type="InterPro" id="IPR029058">
    <property type="entry name" value="AB_hydrolase_fold"/>
</dbReference>
<comment type="caution">
    <text evidence="3">The sequence shown here is derived from an EMBL/GenBank/DDBJ whole genome shotgun (WGS) entry which is preliminary data.</text>
</comment>
<keyword evidence="4" id="KW-1185">Reference proteome</keyword>
<protein>
    <recommendedName>
        <fullName evidence="2">AB hydrolase-1 domain-containing protein</fullName>
    </recommendedName>
</protein>
<dbReference type="SUPFAM" id="SSF53474">
    <property type="entry name" value="alpha/beta-Hydrolases"/>
    <property type="match status" value="1"/>
</dbReference>
<gene>
    <name evidence="3" type="ORF">QBZ16_005294</name>
</gene>
<evidence type="ECO:0000256" key="1">
    <source>
        <dbReference type="SAM" id="MobiDB-lite"/>
    </source>
</evidence>
<organism evidence="3 4">
    <name type="scientific">Prototheca wickerhamii</name>
    <dbReference type="NCBI Taxonomy" id="3111"/>
    <lineage>
        <taxon>Eukaryota</taxon>
        <taxon>Viridiplantae</taxon>
        <taxon>Chlorophyta</taxon>
        <taxon>core chlorophytes</taxon>
        <taxon>Trebouxiophyceae</taxon>
        <taxon>Chlorellales</taxon>
        <taxon>Chlorellaceae</taxon>
        <taxon>Prototheca</taxon>
    </lineage>
</organism>
<dbReference type="Pfam" id="PF00561">
    <property type="entry name" value="Abhydrolase_1"/>
    <property type="match status" value="1"/>
</dbReference>
<dbReference type="PANTHER" id="PTHR45763">
    <property type="entry name" value="HYDROLASE, ALPHA/BETA FOLD FAMILY PROTEIN, EXPRESSED-RELATED"/>
    <property type="match status" value="1"/>
</dbReference>
<dbReference type="AlphaFoldDB" id="A0AAD9IE29"/>
<accession>A0AAD9IE29</accession>
<dbReference type="Gene3D" id="3.40.50.1820">
    <property type="entry name" value="alpha/beta hydrolase"/>
    <property type="match status" value="1"/>
</dbReference>
<dbReference type="EMBL" id="JASFZW010000009">
    <property type="protein sequence ID" value="KAK2076534.1"/>
    <property type="molecule type" value="Genomic_DNA"/>
</dbReference>
<feature type="region of interest" description="Disordered" evidence="1">
    <location>
        <begin position="298"/>
        <end position="343"/>
    </location>
</feature>
<dbReference type="PANTHER" id="PTHR45763:SF46">
    <property type="entry name" value="AB HYDROLASE-1 DOMAIN-CONTAINING PROTEIN"/>
    <property type="match status" value="1"/>
</dbReference>
<reference evidence="3" key="1">
    <citation type="submission" date="2021-01" db="EMBL/GenBank/DDBJ databases">
        <authorList>
            <person name="Eckstrom K.M.E."/>
        </authorList>
    </citation>
    <scope>NUCLEOTIDE SEQUENCE</scope>
    <source>
        <strain evidence="3">UVCC 0001</strain>
    </source>
</reference>
<evidence type="ECO:0000259" key="2">
    <source>
        <dbReference type="Pfam" id="PF00561"/>
    </source>
</evidence>
<dbReference type="InterPro" id="IPR000073">
    <property type="entry name" value="AB_hydrolase_1"/>
</dbReference>
<dbReference type="Proteomes" id="UP001255856">
    <property type="component" value="Unassembled WGS sequence"/>
</dbReference>
<feature type="domain" description="AB hydrolase-1" evidence="2">
    <location>
        <begin position="55"/>
        <end position="288"/>
    </location>
</feature>
<name>A0AAD9IE29_PROWI</name>
<sequence length="343" mass="37097">MSLSDALADSYEVLKLPDGRQLAYKRIGAPVETCDLVAMYHHGTPSCYMEAFAMHDDAIALGLHIVTFDRSGIGASTRRRHSSLTTVVEDVMALMNHLGLERALQIGTSGGGPYAAACAALHPERTLGLTLIAPVANTAGHNWPLLSKMHGTDKLTFLLAKYPFGGLWSLHWALRYMANYHGALLLEHMPEGMGPIDGELIRSDERVAAAFVPCLKHAYMNGCRGMARDTRVLGTRWDVDISGVKCPTLIFVGLEDHSCPPEHARWYESKIQGSKLTIVPGEAHVSLMLRQGKPILTATKEAQLGSKAPEETQPAAKAPEEAEPAAKASEEAEPADASTKKIV</sequence>
<proteinExistence type="predicted"/>
<evidence type="ECO:0000313" key="4">
    <source>
        <dbReference type="Proteomes" id="UP001255856"/>
    </source>
</evidence>
<evidence type="ECO:0000313" key="3">
    <source>
        <dbReference type="EMBL" id="KAK2076534.1"/>
    </source>
</evidence>